<feature type="coiled-coil region" evidence="2">
    <location>
        <begin position="157"/>
        <end position="184"/>
    </location>
</feature>
<name>A0ABQ5FJP4_9ASTR</name>
<sequence>MTTQSQQSQSQPATEEQICYGCDFLRVVCPPRCEFKNFFHPKSQYKEEAFKLLKDHKDVYKVHDKLKVLGIREKGLYIDSLMYEIYNREEYPVGGSLQKKDAEIQTLNDHLKFYKKMADEALKVSDQAGKDIGSVSKKQKLFSDSLTGMPEDVASAETILQENLKQAEDAFKDLEASKKQEIGAADMQVEDP</sequence>
<dbReference type="Proteomes" id="UP001151760">
    <property type="component" value="Unassembled WGS sequence"/>
</dbReference>
<comment type="similarity">
    <text evidence="1">Belongs to the LOB domain-containing protein family.</text>
</comment>
<reference evidence="4" key="1">
    <citation type="journal article" date="2022" name="Int. J. Mol. Sci.">
        <title>Draft Genome of Tanacetum Coccineum: Genomic Comparison of Closely Related Tanacetum-Family Plants.</title>
        <authorList>
            <person name="Yamashiro T."/>
            <person name="Shiraishi A."/>
            <person name="Nakayama K."/>
            <person name="Satake H."/>
        </authorList>
    </citation>
    <scope>NUCLEOTIDE SEQUENCE</scope>
</reference>
<accession>A0ABQ5FJP4</accession>
<protein>
    <submittedName>
        <fullName evidence="4">LOB domain-containing protein 22-like protein</fullName>
    </submittedName>
</protein>
<organism evidence="4 5">
    <name type="scientific">Tanacetum coccineum</name>
    <dbReference type="NCBI Taxonomy" id="301880"/>
    <lineage>
        <taxon>Eukaryota</taxon>
        <taxon>Viridiplantae</taxon>
        <taxon>Streptophyta</taxon>
        <taxon>Embryophyta</taxon>
        <taxon>Tracheophyta</taxon>
        <taxon>Spermatophyta</taxon>
        <taxon>Magnoliopsida</taxon>
        <taxon>eudicotyledons</taxon>
        <taxon>Gunneridae</taxon>
        <taxon>Pentapetalae</taxon>
        <taxon>asterids</taxon>
        <taxon>campanulids</taxon>
        <taxon>Asterales</taxon>
        <taxon>Asteraceae</taxon>
        <taxon>Asteroideae</taxon>
        <taxon>Anthemideae</taxon>
        <taxon>Anthemidinae</taxon>
        <taxon>Tanacetum</taxon>
    </lineage>
</organism>
<evidence type="ECO:0000313" key="4">
    <source>
        <dbReference type="EMBL" id="GJT63165.1"/>
    </source>
</evidence>
<keyword evidence="5" id="KW-1185">Reference proteome</keyword>
<proteinExistence type="inferred from homology"/>
<evidence type="ECO:0000256" key="2">
    <source>
        <dbReference type="SAM" id="Coils"/>
    </source>
</evidence>
<dbReference type="Pfam" id="PF03195">
    <property type="entry name" value="LOB"/>
    <property type="match status" value="1"/>
</dbReference>
<evidence type="ECO:0000259" key="3">
    <source>
        <dbReference type="PROSITE" id="PS50891"/>
    </source>
</evidence>
<evidence type="ECO:0000256" key="1">
    <source>
        <dbReference type="ARBA" id="ARBA00005474"/>
    </source>
</evidence>
<keyword evidence="2" id="KW-0175">Coiled coil</keyword>
<gene>
    <name evidence="4" type="ORF">Tco_1006698</name>
</gene>
<dbReference type="EMBL" id="BQNB010017436">
    <property type="protein sequence ID" value="GJT63165.1"/>
    <property type="molecule type" value="Genomic_DNA"/>
</dbReference>
<comment type="caution">
    <text evidence="4">The sequence shown here is derived from an EMBL/GenBank/DDBJ whole genome shotgun (WGS) entry which is preliminary data.</text>
</comment>
<reference evidence="4" key="2">
    <citation type="submission" date="2022-01" db="EMBL/GenBank/DDBJ databases">
        <authorList>
            <person name="Yamashiro T."/>
            <person name="Shiraishi A."/>
            <person name="Satake H."/>
            <person name="Nakayama K."/>
        </authorList>
    </citation>
    <scope>NUCLEOTIDE SEQUENCE</scope>
</reference>
<evidence type="ECO:0000313" key="5">
    <source>
        <dbReference type="Proteomes" id="UP001151760"/>
    </source>
</evidence>
<dbReference type="InterPro" id="IPR004883">
    <property type="entry name" value="LOB"/>
</dbReference>
<feature type="domain" description="LOB" evidence="3">
    <location>
        <begin position="17"/>
        <end position="121"/>
    </location>
</feature>
<dbReference type="PROSITE" id="PS50891">
    <property type="entry name" value="LOB"/>
    <property type="match status" value="1"/>
</dbReference>